<sequence>METPSLMSAMLRSQTPPSLAGVQVRCEVQARIPYPDGQFHLCLYRNSNDTKEHMAIVFGDDIESQSLNQPRDGETEMDRLVRGAHPRSDDLPADKGTFSTPLVRIHSECFTGETVSSVRCDCGYQLAESMRLMQLEGRGVIIYLRQEGRGIGLLDKLRAYNLQDMGHDTVTANLMLAHPADARNYDVAYEMLRDLGLDQVRLLTNNPDKLQQMQSGGINVVERVPMVPRWWQQEENPSETDSLAVDSTEKPLMDSDSFSLLGGELTPVIAPQDGVGDVVYTSDGEDRFDTPRSNSSLSLGFQSKVDLSSDPLATHPDRPNDEPGLDHSSSTGSMNSSVSSLSSPSTLVWPLSPGDGVFSHLSSSKHLYNPQLRPLFPVANSRKLGGTPHPSSQNIMAEANRYLQVKVQRMGHLLDLPLSTSTSTLVSVDSPHEPAESHSLTPNAGLSVQTKNLPTGPARRTASMINGVSSQ</sequence>
<evidence type="ECO:0000256" key="9">
    <source>
        <dbReference type="SAM" id="MobiDB-lite"/>
    </source>
</evidence>
<evidence type="ECO:0000256" key="8">
    <source>
        <dbReference type="ARBA" id="ARBA00049295"/>
    </source>
</evidence>
<accession>A0A9W8ALF8</accession>
<dbReference type="Pfam" id="PF00925">
    <property type="entry name" value="GTP_cyclohydro2"/>
    <property type="match status" value="1"/>
</dbReference>
<keyword evidence="12" id="KW-1185">Reference proteome</keyword>
<evidence type="ECO:0000256" key="7">
    <source>
        <dbReference type="ARBA" id="ARBA00023134"/>
    </source>
</evidence>
<keyword evidence="7" id="KW-0342">GTP-binding</keyword>
<feature type="domain" description="GTP cyclohydrolase II" evidence="10">
    <location>
        <begin position="27"/>
        <end position="225"/>
    </location>
</feature>
<dbReference type="GO" id="GO:0005525">
    <property type="term" value="F:GTP binding"/>
    <property type="evidence" value="ECO:0007669"/>
    <property type="project" value="UniProtKB-KW"/>
</dbReference>
<evidence type="ECO:0000256" key="5">
    <source>
        <dbReference type="ARBA" id="ARBA00022741"/>
    </source>
</evidence>
<evidence type="ECO:0000256" key="3">
    <source>
        <dbReference type="ARBA" id="ARBA00012762"/>
    </source>
</evidence>
<evidence type="ECO:0000256" key="4">
    <source>
        <dbReference type="ARBA" id="ARBA00022619"/>
    </source>
</evidence>
<feature type="compositionally biased region" description="Polar residues" evidence="9">
    <location>
        <begin position="438"/>
        <end position="453"/>
    </location>
</feature>
<keyword evidence="6 11" id="KW-0378">Hydrolase</keyword>
<gene>
    <name evidence="11" type="primary">RIB1</name>
    <name evidence="11" type="ORF">IWQ62_006109</name>
</gene>
<feature type="compositionally biased region" description="Low complexity" evidence="9">
    <location>
        <begin position="328"/>
        <end position="345"/>
    </location>
</feature>
<feature type="compositionally biased region" description="Polar residues" evidence="9">
    <location>
        <begin position="291"/>
        <end position="301"/>
    </location>
</feature>
<dbReference type="EC" id="3.5.4.25" evidence="3"/>
<dbReference type="CDD" id="cd00641">
    <property type="entry name" value="GTP_cyclohydro2"/>
    <property type="match status" value="1"/>
</dbReference>
<feature type="compositionally biased region" description="Basic and acidic residues" evidence="9">
    <location>
        <begin position="315"/>
        <end position="325"/>
    </location>
</feature>
<evidence type="ECO:0000313" key="12">
    <source>
        <dbReference type="Proteomes" id="UP001150925"/>
    </source>
</evidence>
<dbReference type="SUPFAM" id="SSF142695">
    <property type="entry name" value="RibA-like"/>
    <property type="match status" value="1"/>
</dbReference>
<keyword evidence="5" id="KW-0547">Nucleotide-binding</keyword>
<dbReference type="AlphaFoldDB" id="A0A9W8ALF8"/>
<dbReference type="InterPro" id="IPR000926">
    <property type="entry name" value="RibA"/>
</dbReference>
<feature type="region of interest" description="Disordered" evidence="9">
    <location>
        <begin position="424"/>
        <end position="471"/>
    </location>
</feature>
<comment type="caution">
    <text evidence="11">The sequence shown here is derived from an EMBL/GenBank/DDBJ whole genome shotgun (WGS) entry which is preliminary data.</text>
</comment>
<dbReference type="OrthoDB" id="5569761at2759"/>
<keyword evidence="4" id="KW-0686">Riboflavin biosynthesis</keyword>
<name>A0A9W8ALF8_9FUNG</name>
<dbReference type="PANTHER" id="PTHR21327:SF29">
    <property type="entry name" value="GTP CYCLOHYDROLASE-2"/>
    <property type="match status" value="1"/>
</dbReference>
<dbReference type="GO" id="GO:0003935">
    <property type="term" value="F:GTP cyclohydrolase II activity"/>
    <property type="evidence" value="ECO:0007669"/>
    <property type="project" value="UniProtKB-EC"/>
</dbReference>
<evidence type="ECO:0000256" key="2">
    <source>
        <dbReference type="ARBA" id="ARBA00008131"/>
    </source>
</evidence>
<dbReference type="NCBIfam" id="NF001591">
    <property type="entry name" value="PRK00393.1"/>
    <property type="match status" value="1"/>
</dbReference>
<evidence type="ECO:0000256" key="1">
    <source>
        <dbReference type="ARBA" id="ARBA00005104"/>
    </source>
</evidence>
<dbReference type="Proteomes" id="UP001150925">
    <property type="component" value="Unassembled WGS sequence"/>
</dbReference>
<feature type="region of interest" description="Disordered" evidence="9">
    <location>
        <begin position="274"/>
        <end position="345"/>
    </location>
</feature>
<evidence type="ECO:0000256" key="6">
    <source>
        <dbReference type="ARBA" id="ARBA00022801"/>
    </source>
</evidence>
<dbReference type="InterPro" id="IPR036144">
    <property type="entry name" value="RibA-like_sf"/>
</dbReference>
<dbReference type="EMBL" id="JANBPY010003035">
    <property type="protein sequence ID" value="KAJ1952935.1"/>
    <property type="molecule type" value="Genomic_DNA"/>
</dbReference>
<organism evidence="11 12">
    <name type="scientific">Dispira parvispora</name>
    <dbReference type="NCBI Taxonomy" id="1520584"/>
    <lineage>
        <taxon>Eukaryota</taxon>
        <taxon>Fungi</taxon>
        <taxon>Fungi incertae sedis</taxon>
        <taxon>Zoopagomycota</taxon>
        <taxon>Kickxellomycotina</taxon>
        <taxon>Dimargaritomycetes</taxon>
        <taxon>Dimargaritales</taxon>
        <taxon>Dimargaritaceae</taxon>
        <taxon>Dispira</taxon>
    </lineage>
</organism>
<evidence type="ECO:0000259" key="10">
    <source>
        <dbReference type="Pfam" id="PF00925"/>
    </source>
</evidence>
<dbReference type="Gene3D" id="3.40.50.10990">
    <property type="entry name" value="GTP cyclohydrolase II"/>
    <property type="match status" value="1"/>
</dbReference>
<proteinExistence type="inferred from homology"/>
<dbReference type="InterPro" id="IPR032677">
    <property type="entry name" value="GTP_cyclohydro_II"/>
</dbReference>
<evidence type="ECO:0000313" key="11">
    <source>
        <dbReference type="EMBL" id="KAJ1952935.1"/>
    </source>
</evidence>
<protein>
    <recommendedName>
        <fullName evidence="3">GTP cyclohydrolase II</fullName>
        <ecNumber evidence="3">3.5.4.25</ecNumber>
    </recommendedName>
</protein>
<dbReference type="GO" id="GO:0009231">
    <property type="term" value="P:riboflavin biosynthetic process"/>
    <property type="evidence" value="ECO:0007669"/>
    <property type="project" value="UniProtKB-KW"/>
</dbReference>
<comment type="similarity">
    <text evidence="2">Belongs to the GTP cyclohydrolase II family.</text>
</comment>
<reference evidence="11" key="1">
    <citation type="submission" date="2022-07" db="EMBL/GenBank/DDBJ databases">
        <title>Phylogenomic reconstructions and comparative analyses of Kickxellomycotina fungi.</title>
        <authorList>
            <person name="Reynolds N.K."/>
            <person name="Stajich J.E."/>
            <person name="Barry K."/>
            <person name="Grigoriev I.V."/>
            <person name="Crous P."/>
            <person name="Smith M.E."/>
        </authorList>
    </citation>
    <scope>NUCLEOTIDE SEQUENCE</scope>
    <source>
        <strain evidence="11">RSA 1196</strain>
    </source>
</reference>
<comment type="catalytic activity">
    <reaction evidence="8">
        <text>GTP + 4 H2O = 2,5-diamino-6-hydroxy-4-(5-phosphoribosylamino)-pyrimidine + formate + 2 phosphate + 3 H(+)</text>
        <dbReference type="Rhea" id="RHEA:23704"/>
        <dbReference type="ChEBI" id="CHEBI:15377"/>
        <dbReference type="ChEBI" id="CHEBI:15378"/>
        <dbReference type="ChEBI" id="CHEBI:15740"/>
        <dbReference type="ChEBI" id="CHEBI:37565"/>
        <dbReference type="ChEBI" id="CHEBI:43474"/>
        <dbReference type="ChEBI" id="CHEBI:58614"/>
        <dbReference type="EC" id="3.5.4.25"/>
    </reaction>
</comment>
<dbReference type="PANTHER" id="PTHR21327">
    <property type="entry name" value="GTP CYCLOHYDROLASE II-RELATED"/>
    <property type="match status" value="1"/>
</dbReference>
<comment type="pathway">
    <text evidence="1">Cofactor biosynthesis; riboflavin biosynthesis.</text>
</comment>